<dbReference type="RefSeq" id="WP_203746973.1">
    <property type="nucleotide sequence ID" value="NZ_BONF01000018.1"/>
</dbReference>
<dbReference type="PROSITE" id="PS51371">
    <property type="entry name" value="CBS"/>
    <property type="match status" value="1"/>
</dbReference>
<dbReference type="Pfam" id="PF03471">
    <property type="entry name" value="CorC_HlyC"/>
    <property type="match status" value="1"/>
</dbReference>
<comment type="similarity">
    <text evidence="2">Belongs to the UPF0053 family.</text>
</comment>
<evidence type="ECO:0000259" key="13">
    <source>
        <dbReference type="PROSITE" id="PS51846"/>
    </source>
</evidence>
<gene>
    <name evidence="14" type="ORF">Cba03nite_35090</name>
</gene>
<dbReference type="InterPro" id="IPR000644">
    <property type="entry name" value="CBS_dom"/>
</dbReference>
<evidence type="ECO:0000256" key="2">
    <source>
        <dbReference type="ARBA" id="ARBA00006337"/>
    </source>
</evidence>
<sequence length="439" mass="46055">MLIVTGLALIVALTAATAYFVAQEFAYVAADRGVLRKEADGGDPAAQRALKVTGRLSFMLSGAQLGITVTALLAGYVAEPYLGAGLAPLLQAVGLPESASLSVSVLLALLVATVVQMVLGELAPKNLAITRPEALARWLSRSTLIYLAVAGPLIRVFDAAANRLLRSIGIEPIEELPQGATREDLEQIVAEARDGGHLDADTAALLDSGLDFRLLTAGEAMVPRVDVVVMSAADPASRLVELLGTGHSRFPVIGAGLDDVLGVVSISEVLAVPAHARAVTPVASIAVAPVVVPAAVTLPTVLERLRAEHRQLAIVADEYGGFAGVISLEDVAEELVGPIRDEDDLPEARPHAQPDGSWLVPGRWRIDQIADATGIELPGDDVYDTVSGLILHRLGRVTTRGDAVDVDTAAPEGGVRLTVLEVHRHVPVSVRVEPLRRQP</sequence>
<dbReference type="Gene3D" id="3.30.465.10">
    <property type="match status" value="1"/>
</dbReference>
<dbReference type="SUPFAM" id="SSF56176">
    <property type="entry name" value="FAD-binding/transporter-associated domain-like"/>
    <property type="match status" value="1"/>
</dbReference>
<accession>A0A8J3NL50</accession>
<keyword evidence="7 9" id="KW-0129">CBS domain</keyword>
<dbReference type="InterPro" id="IPR051676">
    <property type="entry name" value="UPF0053_domain"/>
</dbReference>
<evidence type="ECO:0000256" key="5">
    <source>
        <dbReference type="ARBA" id="ARBA00022737"/>
    </source>
</evidence>
<comment type="subcellular location">
    <subcellularLocation>
        <location evidence="1">Cell membrane</location>
        <topology evidence="1">Multi-pass membrane protein</topology>
    </subcellularLocation>
</comment>
<dbReference type="InterPro" id="IPR044751">
    <property type="entry name" value="Ion_transp-like_CBS"/>
</dbReference>
<proteinExistence type="inferred from homology"/>
<dbReference type="InterPro" id="IPR002550">
    <property type="entry name" value="CNNM"/>
</dbReference>
<dbReference type="Gene3D" id="3.10.580.10">
    <property type="entry name" value="CBS-domain"/>
    <property type="match status" value="1"/>
</dbReference>
<name>A0A8J3NL50_9ACTN</name>
<dbReference type="SUPFAM" id="SSF54631">
    <property type="entry name" value="CBS-domain pair"/>
    <property type="match status" value="1"/>
</dbReference>
<evidence type="ECO:0000256" key="11">
    <source>
        <dbReference type="SAM" id="Phobius"/>
    </source>
</evidence>
<evidence type="ECO:0000256" key="7">
    <source>
        <dbReference type="ARBA" id="ARBA00023122"/>
    </source>
</evidence>
<dbReference type="InterPro" id="IPR016169">
    <property type="entry name" value="FAD-bd_PCMH_sub2"/>
</dbReference>
<reference evidence="14 15" key="1">
    <citation type="submission" date="2021-01" db="EMBL/GenBank/DDBJ databases">
        <title>Whole genome shotgun sequence of Catellatospora bangladeshensis NBRC 107357.</title>
        <authorList>
            <person name="Komaki H."/>
            <person name="Tamura T."/>
        </authorList>
    </citation>
    <scope>NUCLEOTIDE SEQUENCE [LARGE SCALE GENOMIC DNA]</scope>
    <source>
        <strain evidence="14 15">NBRC 107357</strain>
    </source>
</reference>
<dbReference type="AlphaFoldDB" id="A0A8J3NL50"/>
<keyword evidence="8 10" id="KW-0472">Membrane</keyword>
<dbReference type="InterPro" id="IPR005170">
    <property type="entry name" value="Transptr-assoc_dom"/>
</dbReference>
<evidence type="ECO:0000256" key="10">
    <source>
        <dbReference type="PROSITE-ProRule" id="PRU01193"/>
    </source>
</evidence>
<dbReference type="GO" id="GO:0050660">
    <property type="term" value="F:flavin adenine dinucleotide binding"/>
    <property type="evidence" value="ECO:0007669"/>
    <property type="project" value="InterPro"/>
</dbReference>
<organism evidence="14 15">
    <name type="scientific">Catellatospora bangladeshensis</name>
    <dbReference type="NCBI Taxonomy" id="310355"/>
    <lineage>
        <taxon>Bacteria</taxon>
        <taxon>Bacillati</taxon>
        <taxon>Actinomycetota</taxon>
        <taxon>Actinomycetes</taxon>
        <taxon>Micromonosporales</taxon>
        <taxon>Micromonosporaceae</taxon>
        <taxon>Catellatospora</taxon>
    </lineage>
</organism>
<keyword evidence="15" id="KW-1185">Reference proteome</keyword>
<evidence type="ECO:0000313" key="14">
    <source>
        <dbReference type="EMBL" id="GIF82160.1"/>
    </source>
</evidence>
<feature type="domain" description="CNNM transmembrane" evidence="13">
    <location>
        <begin position="1"/>
        <end position="202"/>
    </location>
</feature>
<evidence type="ECO:0000256" key="8">
    <source>
        <dbReference type="ARBA" id="ARBA00023136"/>
    </source>
</evidence>
<evidence type="ECO:0000256" key="4">
    <source>
        <dbReference type="ARBA" id="ARBA00022692"/>
    </source>
</evidence>
<dbReference type="Proteomes" id="UP000601223">
    <property type="component" value="Unassembled WGS sequence"/>
</dbReference>
<evidence type="ECO:0000256" key="9">
    <source>
        <dbReference type="PROSITE-ProRule" id="PRU00703"/>
    </source>
</evidence>
<dbReference type="InterPro" id="IPR036318">
    <property type="entry name" value="FAD-bd_PCMH-like_sf"/>
</dbReference>
<dbReference type="InterPro" id="IPR046342">
    <property type="entry name" value="CBS_dom_sf"/>
</dbReference>
<protein>
    <submittedName>
        <fullName evidence="14">Membrane protein</fullName>
    </submittedName>
</protein>
<evidence type="ECO:0000256" key="1">
    <source>
        <dbReference type="ARBA" id="ARBA00004651"/>
    </source>
</evidence>
<dbReference type="GO" id="GO:0005886">
    <property type="term" value="C:plasma membrane"/>
    <property type="evidence" value="ECO:0007669"/>
    <property type="project" value="UniProtKB-SubCell"/>
</dbReference>
<dbReference type="Pfam" id="PF00571">
    <property type="entry name" value="CBS"/>
    <property type="match status" value="2"/>
</dbReference>
<keyword evidence="5" id="KW-0677">Repeat</keyword>
<keyword evidence="3" id="KW-1003">Cell membrane</keyword>
<dbReference type="PANTHER" id="PTHR43099">
    <property type="entry name" value="UPF0053 PROTEIN YRKA"/>
    <property type="match status" value="1"/>
</dbReference>
<dbReference type="PANTHER" id="PTHR43099:SF6">
    <property type="entry name" value="UPF0053 PROTEIN RV1842C"/>
    <property type="match status" value="1"/>
</dbReference>
<comment type="caution">
    <text evidence="14">The sequence shown here is derived from an EMBL/GenBank/DDBJ whole genome shotgun (WGS) entry which is preliminary data.</text>
</comment>
<feature type="domain" description="CBS" evidence="12">
    <location>
        <begin position="279"/>
        <end position="342"/>
    </location>
</feature>
<dbReference type="CDD" id="cd04590">
    <property type="entry name" value="CBS_pair_CorC_HlyC_assoc"/>
    <property type="match status" value="1"/>
</dbReference>
<evidence type="ECO:0000313" key="15">
    <source>
        <dbReference type="Proteomes" id="UP000601223"/>
    </source>
</evidence>
<dbReference type="Pfam" id="PF01595">
    <property type="entry name" value="CNNM"/>
    <property type="match status" value="1"/>
</dbReference>
<dbReference type="SMART" id="SM00116">
    <property type="entry name" value="CBS"/>
    <property type="match status" value="2"/>
</dbReference>
<evidence type="ECO:0000256" key="6">
    <source>
        <dbReference type="ARBA" id="ARBA00022989"/>
    </source>
</evidence>
<keyword evidence="4 10" id="KW-0812">Transmembrane</keyword>
<dbReference type="EMBL" id="BONF01000018">
    <property type="protein sequence ID" value="GIF82160.1"/>
    <property type="molecule type" value="Genomic_DNA"/>
</dbReference>
<feature type="transmembrane region" description="Helical" evidence="11">
    <location>
        <begin position="99"/>
        <end position="118"/>
    </location>
</feature>
<keyword evidence="6 10" id="KW-1133">Transmembrane helix</keyword>
<evidence type="ECO:0000256" key="3">
    <source>
        <dbReference type="ARBA" id="ARBA00022475"/>
    </source>
</evidence>
<dbReference type="PROSITE" id="PS51846">
    <property type="entry name" value="CNNM"/>
    <property type="match status" value="1"/>
</dbReference>
<evidence type="ECO:0000259" key="12">
    <source>
        <dbReference type="PROSITE" id="PS51371"/>
    </source>
</evidence>
<feature type="transmembrane region" description="Helical" evidence="11">
    <location>
        <begin position="58"/>
        <end position="78"/>
    </location>
</feature>
<dbReference type="SMART" id="SM01091">
    <property type="entry name" value="CorC_HlyC"/>
    <property type="match status" value="1"/>
</dbReference>